<reference evidence="3 4" key="1">
    <citation type="submission" date="2020-08" db="EMBL/GenBank/DDBJ databases">
        <title>Genome sequence of Leucobacter denitrificans KACC 14055T.</title>
        <authorList>
            <person name="Hyun D.-W."/>
            <person name="Bae J.-W."/>
        </authorList>
    </citation>
    <scope>NUCLEOTIDE SEQUENCE [LARGE SCALE GENOMIC DNA]</scope>
    <source>
        <strain evidence="3 4">KACC 14055</strain>
    </source>
</reference>
<dbReference type="KEGG" id="ldn:H9L06_06110"/>
<evidence type="ECO:0000313" key="4">
    <source>
        <dbReference type="Proteomes" id="UP000515934"/>
    </source>
</evidence>
<dbReference type="CDD" id="cd02209">
    <property type="entry name" value="cupin_XRE_C"/>
    <property type="match status" value="1"/>
</dbReference>
<evidence type="ECO:0000256" key="1">
    <source>
        <dbReference type="ARBA" id="ARBA00023125"/>
    </source>
</evidence>
<dbReference type="Gene3D" id="2.60.120.10">
    <property type="entry name" value="Jelly Rolls"/>
    <property type="match status" value="1"/>
</dbReference>
<accession>A0A7G9S230</accession>
<name>A0A7G9S230_9MICO</name>
<dbReference type="InterPro" id="IPR011051">
    <property type="entry name" value="RmlC_Cupin_sf"/>
</dbReference>
<dbReference type="Proteomes" id="UP000515934">
    <property type="component" value="Chromosome"/>
</dbReference>
<dbReference type="CDD" id="cd00093">
    <property type="entry name" value="HTH_XRE"/>
    <property type="match status" value="1"/>
</dbReference>
<dbReference type="SUPFAM" id="SSF51182">
    <property type="entry name" value="RmlC-like cupins"/>
    <property type="match status" value="1"/>
</dbReference>
<dbReference type="Gene3D" id="1.10.260.40">
    <property type="entry name" value="lambda repressor-like DNA-binding domains"/>
    <property type="match status" value="1"/>
</dbReference>
<dbReference type="AlphaFoldDB" id="A0A7G9S230"/>
<dbReference type="InterPro" id="IPR014710">
    <property type="entry name" value="RmlC-like_jellyroll"/>
</dbReference>
<dbReference type="SUPFAM" id="SSF47413">
    <property type="entry name" value="lambda repressor-like DNA-binding domains"/>
    <property type="match status" value="1"/>
</dbReference>
<dbReference type="GO" id="GO:0003700">
    <property type="term" value="F:DNA-binding transcription factor activity"/>
    <property type="evidence" value="ECO:0007669"/>
    <property type="project" value="TreeGrafter"/>
</dbReference>
<feature type="domain" description="HTH cro/C1-type" evidence="2">
    <location>
        <begin position="25"/>
        <end position="79"/>
    </location>
</feature>
<dbReference type="GO" id="GO:0003677">
    <property type="term" value="F:DNA binding"/>
    <property type="evidence" value="ECO:0007669"/>
    <property type="project" value="UniProtKB-KW"/>
</dbReference>
<evidence type="ECO:0000313" key="3">
    <source>
        <dbReference type="EMBL" id="QNN61905.1"/>
    </source>
</evidence>
<dbReference type="InterPro" id="IPR010982">
    <property type="entry name" value="Lambda_DNA-bd_dom_sf"/>
</dbReference>
<dbReference type="EMBL" id="CP060716">
    <property type="protein sequence ID" value="QNN61905.1"/>
    <property type="molecule type" value="Genomic_DNA"/>
</dbReference>
<dbReference type="Pfam" id="PF13560">
    <property type="entry name" value="HTH_31"/>
    <property type="match status" value="1"/>
</dbReference>
<keyword evidence="1" id="KW-0238">DNA-binding</keyword>
<dbReference type="InterPro" id="IPR001387">
    <property type="entry name" value="Cro/C1-type_HTH"/>
</dbReference>
<evidence type="ECO:0000259" key="2">
    <source>
        <dbReference type="PROSITE" id="PS50943"/>
    </source>
</evidence>
<dbReference type="PANTHER" id="PTHR46797">
    <property type="entry name" value="HTH-TYPE TRANSCRIPTIONAL REGULATOR"/>
    <property type="match status" value="1"/>
</dbReference>
<sequence length="203" mass="22686">MTVHVHMAEAVDPEADEQRALGSRLRALRKAKHMPLREVARLAEVSESFLSQIERGLTSPSISSLRRICVALGENMGALFNDAHEPQQVDQHLVRFQDRRRIFRPDGSANYLITPKIAKDLEIHHNVIAPGRSSGAEPYSHQGNEECVLVLEGRLHFEWNGNPYDLGPGDAILIDPKLDHSFSNNTDENAVVLWVISSAQNDI</sequence>
<proteinExistence type="predicted"/>
<dbReference type="PROSITE" id="PS50943">
    <property type="entry name" value="HTH_CROC1"/>
    <property type="match status" value="1"/>
</dbReference>
<gene>
    <name evidence="3" type="ORF">H9L06_06110</name>
</gene>
<protein>
    <submittedName>
        <fullName evidence="3">Cupin domain-containing protein</fullName>
    </submittedName>
</protein>
<dbReference type="PANTHER" id="PTHR46797:SF1">
    <property type="entry name" value="METHYLPHOSPHONATE SYNTHASE"/>
    <property type="match status" value="1"/>
</dbReference>
<keyword evidence="4" id="KW-1185">Reference proteome</keyword>
<dbReference type="RefSeq" id="WP_187554376.1">
    <property type="nucleotide sequence ID" value="NZ_CP060716.1"/>
</dbReference>
<organism evidence="3 4">
    <name type="scientific">Leucobacter denitrificans</name>
    <dbReference type="NCBI Taxonomy" id="683042"/>
    <lineage>
        <taxon>Bacteria</taxon>
        <taxon>Bacillati</taxon>
        <taxon>Actinomycetota</taxon>
        <taxon>Actinomycetes</taxon>
        <taxon>Micrococcales</taxon>
        <taxon>Microbacteriaceae</taxon>
        <taxon>Leucobacter</taxon>
    </lineage>
</organism>
<dbReference type="GO" id="GO:0005829">
    <property type="term" value="C:cytosol"/>
    <property type="evidence" value="ECO:0007669"/>
    <property type="project" value="TreeGrafter"/>
</dbReference>
<dbReference type="Pfam" id="PF07883">
    <property type="entry name" value="Cupin_2"/>
    <property type="match status" value="1"/>
</dbReference>
<dbReference type="InterPro" id="IPR050807">
    <property type="entry name" value="TransReg_Diox_bact_type"/>
</dbReference>
<dbReference type="InterPro" id="IPR013096">
    <property type="entry name" value="Cupin_2"/>
</dbReference>
<dbReference type="SMART" id="SM00530">
    <property type="entry name" value="HTH_XRE"/>
    <property type="match status" value="1"/>
</dbReference>